<dbReference type="RefSeq" id="WP_344952403.1">
    <property type="nucleotide sequence ID" value="NZ_BAAAZR010000052.1"/>
</dbReference>
<feature type="transmembrane region" description="Helical" evidence="5">
    <location>
        <begin position="109"/>
        <end position="128"/>
    </location>
</feature>
<sequence length="219" mass="23242">MSEYATGVAPAGRSSGEVVKRRVVGLVTGALGAAIVVSLLVAVEWAVEVADYILPQELDQYGIVSHEVDGLVGILIAPFLHAGFAHLMANTVPLAILGFLAALRGLGRFFVASLMIIIVSGLGVWFLSPPGLTVGASGLVFGYFGYVVTRGFFDRHLLDIVLGIGVAVLYYSLIWGVLPGQPGISWQGHLFGLVGGVFAAWTLRRRRRATKRTEIGQPA</sequence>
<evidence type="ECO:0000313" key="8">
    <source>
        <dbReference type="Proteomes" id="UP001500888"/>
    </source>
</evidence>
<dbReference type="EMBL" id="BAAAZR010000052">
    <property type="protein sequence ID" value="GAA3842640.1"/>
    <property type="molecule type" value="Genomic_DNA"/>
</dbReference>
<keyword evidence="7" id="KW-0378">Hydrolase</keyword>
<dbReference type="SUPFAM" id="SSF144091">
    <property type="entry name" value="Rhomboid-like"/>
    <property type="match status" value="1"/>
</dbReference>
<evidence type="ECO:0000256" key="2">
    <source>
        <dbReference type="ARBA" id="ARBA00022692"/>
    </source>
</evidence>
<evidence type="ECO:0000256" key="4">
    <source>
        <dbReference type="ARBA" id="ARBA00023136"/>
    </source>
</evidence>
<name>A0ABP7JEP5_9ACTN</name>
<comment type="caution">
    <text evidence="7">The sequence shown here is derived from an EMBL/GenBank/DDBJ whole genome shotgun (WGS) entry which is preliminary data.</text>
</comment>
<evidence type="ECO:0000313" key="7">
    <source>
        <dbReference type="EMBL" id="GAA3842640.1"/>
    </source>
</evidence>
<feature type="transmembrane region" description="Helical" evidence="5">
    <location>
        <begin position="134"/>
        <end position="153"/>
    </location>
</feature>
<comment type="subcellular location">
    <subcellularLocation>
        <location evidence="1">Membrane</location>
        <topology evidence="1">Multi-pass membrane protein</topology>
    </subcellularLocation>
</comment>
<dbReference type="PANTHER" id="PTHR43731">
    <property type="entry name" value="RHOMBOID PROTEASE"/>
    <property type="match status" value="1"/>
</dbReference>
<evidence type="ECO:0000256" key="3">
    <source>
        <dbReference type="ARBA" id="ARBA00022989"/>
    </source>
</evidence>
<dbReference type="Proteomes" id="UP001500888">
    <property type="component" value="Unassembled WGS sequence"/>
</dbReference>
<keyword evidence="8" id="KW-1185">Reference proteome</keyword>
<feature type="transmembrane region" description="Helical" evidence="5">
    <location>
        <begin position="23"/>
        <end position="47"/>
    </location>
</feature>
<proteinExistence type="predicted"/>
<evidence type="ECO:0000256" key="1">
    <source>
        <dbReference type="ARBA" id="ARBA00004141"/>
    </source>
</evidence>
<protein>
    <submittedName>
        <fullName evidence="7">Rhomboid family intramembrane serine protease</fullName>
    </submittedName>
</protein>
<feature type="domain" description="Peptidase S54 rhomboid" evidence="6">
    <location>
        <begin position="73"/>
        <end position="205"/>
    </location>
</feature>
<keyword evidence="3 5" id="KW-1133">Transmembrane helix</keyword>
<feature type="transmembrane region" description="Helical" evidence="5">
    <location>
        <begin position="184"/>
        <end position="203"/>
    </location>
</feature>
<dbReference type="InterPro" id="IPR035952">
    <property type="entry name" value="Rhomboid-like_sf"/>
</dbReference>
<reference evidence="8" key="1">
    <citation type="journal article" date="2019" name="Int. J. Syst. Evol. Microbiol.">
        <title>The Global Catalogue of Microorganisms (GCM) 10K type strain sequencing project: providing services to taxonomists for standard genome sequencing and annotation.</title>
        <authorList>
            <consortium name="The Broad Institute Genomics Platform"/>
            <consortium name="The Broad Institute Genome Sequencing Center for Infectious Disease"/>
            <person name="Wu L."/>
            <person name="Ma J."/>
        </authorList>
    </citation>
    <scope>NUCLEOTIDE SEQUENCE [LARGE SCALE GENOMIC DNA]</scope>
    <source>
        <strain evidence="8">JCM 16908</strain>
    </source>
</reference>
<dbReference type="Pfam" id="PF01694">
    <property type="entry name" value="Rhomboid"/>
    <property type="match status" value="1"/>
</dbReference>
<dbReference type="PANTHER" id="PTHR43731:SF9">
    <property type="entry name" value="SLR1461 PROTEIN"/>
    <property type="match status" value="1"/>
</dbReference>
<dbReference type="InterPro" id="IPR050925">
    <property type="entry name" value="Rhomboid_protease_S54"/>
</dbReference>
<feature type="transmembrane region" description="Helical" evidence="5">
    <location>
        <begin position="79"/>
        <end position="102"/>
    </location>
</feature>
<dbReference type="GO" id="GO:0008233">
    <property type="term" value="F:peptidase activity"/>
    <property type="evidence" value="ECO:0007669"/>
    <property type="project" value="UniProtKB-KW"/>
</dbReference>
<dbReference type="GO" id="GO:0006508">
    <property type="term" value="P:proteolysis"/>
    <property type="evidence" value="ECO:0007669"/>
    <property type="project" value="UniProtKB-KW"/>
</dbReference>
<gene>
    <name evidence="7" type="ORF">GCM10022226_76740</name>
</gene>
<evidence type="ECO:0000259" key="6">
    <source>
        <dbReference type="Pfam" id="PF01694"/>
    </source>
</evidence>
<dbReference type="InterPro" id="IPR022764">
    <property type="entry name" value="Peptidase_S54_rhomboid_dom"/>
</dbReference>
<accession>A0ABP7JEP5</accession>
<dbReference type="Gene3D" id="1.20.1540.10">
    <property type="entry name" value="Rhomboid-like"/>
    <property type="match status" value="1"/>
</dbReference>
<evidence type="ECO:0000256" key="5">
    <source>
        <dbReference type="SAM" id="Phobius"/>
    </source>
</evidence>
<keyword evidence="7" id="KW-0645">Protease</keyword>
<keyword evidence="4 5" id="KW-0472">Membrane</keyword>
<organism evidence="7 8">
    <name type="scientific">Sphaerisporangium flaviroseum</name>
    <dbReference type="NCBI Taxonomy" id="509199"/>
    <lineage>
        <taxon>Bacteria</taxon>
        <taxon>Bacillati</taxon>
        <taxon>Actinomycetota</taxon>
        <taxon>Actinomycetes</taxon>
        <taxon>Streptosporangiales</taxon>
        <taxon>Streptosporangiaceae</taxon>
        <taxon>Sphaerisporangium</taxon>
    </lineage>
</organism>
<feature type="transmembrane region" description="Helical" evidence="5">
    <location>
        <begin position="160"/>
        <end position="178"/>
    </location>
</feature>
<keyword evidence="2 5" id="KW-0812">Transmembrane</keyword>